<protein>
    <submittedName>
        <fullName evidence="3">Uncharacterized protein DUF3347</fullName>
    </submittedName>
</protein>
<evidence type="ECO:0000259" key="2">
    <source>
        <dbReference type="Pfam" id="PF11827"/>
    </source>
</evidence>
<comment type="caution">
    <text evidence="3">The sequence shown here is derived from an EMBL/GenBank/DDBJ whole genome shotgun (WGS) entry which is preliminary data.</text>
</comment>
<dbReference type="Proteomes" id="UP000248987">
    <property type="component" value="Unassembled WGS sequence"/>
</dbReference>
<accession>A0A1A7R316</accession>
<dbReference type="RefSeq" id="WP_066433039.1">
    <property type="nucleotide sequence ID" value="NZ_LZRN01000012.1"/>
</dbReference>
<dbReference type="EMBL" id="QLLQ01000015">
    <property type="protein sequence ID" value="RAJ20627.1"/>
    <property type="molecule type" value="Genomic_DNA"/>
</dbReference>
<keyword evidence="4" id="KW-1185">Reference proteome</keyword>
<evidence type="ECO:0000313" key="4">
    <source>
        <dbReference type="Proteomes" id="UP000248987"/>
    </source>
</evidence>
<name>A0A1A7R316_9FLAO</name>
<feature type="signal peptide" evidence="1">
    <location>
        <begin position="1"/>
        <end position="22"/>
    </location>
</feature>
<feature type="domain" description="DUF3347" evidence="2">
    <location>
        <begin position="83"/>
        <end position="172"/>
    </location>
</feature>
<gene>
    <name evidence="3" type="ORF">LX77_03153</name>
</gene>
<organism evidence="3 4">
    <name type="scientific">Gelidibacter algens</name>
    <dbReference type="NCBI Taxonomy" id="49280"/>
    <lineage>
        <taxon>Bacteria</taxon>
        <taxon>Pseudomonadati</taxon>
        <taxon>Bacteroidota</taxon>
        <taxon>Flavobacteriia</taxon>
        <taxon>Flavobacteriales</taxon>
        <taxon>Flavobacteriaceae</taxon>
        <taxon>Gelidibacter</taxon>
    </lineage>
</organism>
<dbReference type="STRING" id="49280.A9996_08075"/>
<dbReference type="Pfam" id="PF11827">
    <property type="entry name" value="DUF3347"/>
    <property type="match status" value="1"/>
</dbReference>
<evidence type="ECO:0000256" key="1">
    <source>
        <dbReference type="SAM" id="SignalP"/>
    </source>
</evidence>
<dbReference type="InterPro" id="IPR021782">
    <property type="entry name" value="DUF3347"/>
</dbReference>
<reference evidence="3 4" key="1">
    <citation type="submission" date="2018-06" db="EMBL/GenBank/DDBJ databases">
        <title>Genomic Encyclopedia of Archaeal and Bacterial Type Strains, Phase II (KMG-II): from individual species to whole genera.</title>
        <authorList>
            <person name="Goeker M."/>
        </authorList>
    </citation>
    <scope>NUCLEOTIDE SEQUENCE [LARGE SCALE GENOMIC DNA]</scope>
    <source>
        <strain evidence="3 4">DSM 12408</strain>
    </source>
</reference>
<dbReference type="OrthoDB" id="5513217at2"/>
<dbReference type="AlphaFoldDB" id="A0A1A7R316"/>
<dbReference type="PROSITE" id="PS51257">
    <property type="entry name" value="PROKAR_LIPOPROTEIN"/>
    <property type="match status" value="1"/>
</dbReference>
<proteinExistence type="predicted"/>
<feature type="chain" id="PRO_5030025551" evidence="1">
    <location>
        <begin position="23"/>
        <end position="219"/>
    </location>
</feature>
<evidence type="ECO:0000313" key="3">
    <source>
        <dbReference type="EMBL" id="RAJ20627.1"/>
    </source>
</evidence>
<keyword evidence="1" id="KW-0732">Signal</keyword>
<sequence length="219" mass="24637">MKKVRVTTAILTMAFLSLTAMSCRDTKKVEGHQDDSMMEHDNSMMDHNDSIMDHDSSMLNNDTMDTSNTMMDSNMQNTDAKQVVADYMAVKDALVATNKDAAAKAGNKMVSTLKGFDVSSYTAEQQKELKDIITDAKEHAEHIGKSEMDHQREHFKSLSKDMMDMVAITGTDATLYQQFCPMYDRGSAWLSMEKDIKNPYYGSKMMTCGNVQKEIKSTM</sequence>